<proteinExistence type="predicted"/>
<sequence length="66" mass="7550">ISAWALAHPLEAHDLPKLQDNRSAAYIVDVITKSYARRHVEADDYNACLASGEIKLSTRQRIWWTL</sequence>
<feature type="non-terminal residue" evidence="1">
    <location>
        <position position="1"/>
    </location>
</feature>
<accession>A0A0D7AM07</accession>
<evidence type="ECO:0000313" key="1">
    <source>
        <dbReference type="EMBL" id="KIY51808.1"/>
    </source>
</evidence>
<gene>
    <name evidence="1" type="ORF">FISHEDRAFT_14151</name>
</gene>
<dbReference type="EMBL" id="KN881648">
    <property type="protein sequence ID" value="KIY51808.1"/>
    <property type="molecule type" value="Genomic_DNA"/>
</dbReference>
<organism evidence="1 2">
    <name type="scientific">Fistulina hepatica ATCC 64428</name>
    <dbReference type="NCBI Taxonomy" id="1128425"/>
    <lineage>
        <taxon>Eukaryota</taxon>
        <taxon>Fungi</taxon>
        <taxon>Dikarya</taxon>
        <taxon>Basidiomycota</taxon>
        <taxon>Agaricomycotina</taxon>
        <taxon>Agaricomycetes</taxon>
        <taxon>Agaricomycetidae</taxon>
        <taxon>Agaricales</taxon>
        <taxon>Fistulinaceae</taxon>
        <taxon>Fistulina</taxon>
    </lineage>
</organism>
<dbReference type="AlphaFoldDB" id="A0A0D7AM07"/>
<dbReference type="OrthoDB" id="6500128at2759"/>
<dbReference type="Proteomes" id="UP000054144">
    <property type="component" value="Unassembled WGS sequence"/>
</dbReference>
<feature type="non-terminal residue" evidence="1">
    <location>
        <position position="66"/>
    </location>
</feature>
<protein>
    <submittedName>
        <fullName evidence="1">Uncharacterized protein</fullName>
    </submittedName>
</protein>
<keyword evidence="2" id="KW-1185">Reference proteome</keyword>
<reference evidence="1 2" key="1">
    <citation type="journal article" date="2015" name="Fungal Genet. Biol.">
        <title>Evolution of novel wood decay mechanisms in Agaricales revealed by the genome sequences of Fistulina hepatica and Cylindrobasidium torrendii.</title>
        <authorList>
            <person name="Floudas D."/>
            <person name="Held B.W."/>
            <person name="Riley R."/>
            <person name="Nagy L.G."/>
            <person name="Koehler G."/>
            <person name="Ransdell A.S."/>
            <person name="Younus H."/>
            <person name="Chow J."/>
            <person name="Chiniquy J."/>
            <person name="Lipzen A."/>
            <person name="Tritt A."/>
            <person name="Sun H."/>
            <person name="Haridas S."/>
            <person name="LaButti K."/>
            <person name="Ohm R.A."/>
            <person name="Kues U."/>
            <person name="Blanchette R.A."/>
            <person name="Grigoriev I.V."/>
            <person name="Minto R.E."/>
            <person name="Hibbett D.S."/>
        </authorList>
    </citation>
    <scope>NUCLEOTIDE SEQUENCE [LARGE SCALE GENOMIC DNA]</scope>
    <source>
        <strain evidence="1 2">ATCC 64428</strain>
    </source>
</reference>
<name>A0A0D7AM07_9AGAR</name>
<evidence type="ECO:0000313" key="2">
    <source>
        <dbReference type="Proteomes" id="UP000054144"/>
    </source>
</evidence>